<dbReference type="Pfam" id="PF17163">
    <property type="entry name" value="DUF5125"/>
    <property type="match status" value="1"/>
</dbReference>
<protein>
    <recommendedName>
        <fullName evidence="6">DUF5125 domain-containing protein</fullName>
    </recommendedName>
</protein>
<feature type="domain" description="DUF5125" evidence="2">
    <location>
        <begin position="130"/>
        <end position="305"/>
    </location>
</feature>
<accession>A0A101HJV7</accession>
<proteinExistence type="predicted"/>
<dbReference type="AlphaFoldDB" id="A0A101HJV7"/>
<dbReference type="Proteomes" id="UP000053860">
    <property type="component" value="Unassembled WGS sequence"/>
</dbReference>
<evidence type="ECO:0008006" key="6">
    <source>
        <dbReference type="Google" id="ProtNLM"/>
    </source>
</evidence>
<name>A0A101HJV7_9BACT</name>
<dbReference type="EMBL" id="LGGN01000074">
    <property type="protein sequence ID" value="KUK78088.1"/>
    <property type="molecule type" value="Genomic_DNA"/>
</dbReference>
<reference evidence="5" key="1">
    <citation type="journal article" date="2015" name="MBio">
        <title>Genome-Resolved Metagenomic Analysis Reveals Roles for Candidate Phyla and Other Microbial Community Members in Biogeochemical Transformations in Oil Reservoirs.</title>
        <authorList>
            <person name="Hu P."/>
            <person name="Tom L."/>
            <person name="Singh A."/>
            <person name="Thomas B.C."/>
            <person name="Baker B.J."/>
            <person name="Piceno Y.M."/>
            <person name="Andersen G.L."/>
            <person name="Banfield J.F."/>
        </authorList>
    </citation>
    <scope>NUCLEOTIDE SEQUENCE [LARGE SCALE GENOMIC DNA]</scope>
</reference>
<dbReference type="Pfam" id="PF17165">
    <property type="entry name" value="DUF5121"/>
    <property type="match status" value="1"/>
</dbReference>
<dbReference type="PROSITE" id="PS51257">
    <property type="entry name" value="PROKAR_LIPOPROTEIN"/>
    <property type="match status" value="1"/>
</dbReference>
<organism evidence="4 5">
    <name type="scientific">Proteiniphilum acetatigenes</name>
    <dbReference type="NCBI Taxonomy" id="294710"/>
    <lineage>
        <taxon>Bacteria</taxon>
        <taxon>Pseudomonadati</taxon>
        <taxon>Bacteroidota</taxon>
        <taxon>Bacteroidia</taxon>
        <taxon>Bacteroidales</taxon>
        <taxon>Dysgonomonadaceae</taxon>
        <taxon>Proteiniphilum</taxon>
    </lineage>
</organism>
<evidence type="ECO:0000259" key="2">
    <source>
        <dbReference type="Pfam" id="PF17163"/>
    </source>
</evidence>
<dbReference type="Pfam" id="PF16408">
    <property type="entry name" value="DUF5016"/>
    <property type="match status" value="1"/>
</dbReference>
<evidence type="ECO:0000313" key="4">
    <source>
        <dbReference type="EMBL" id="KUK78088.1"/>
    </source>
</evidence>
<evidence type="ECO:0000313" key="5">
    <source>
        <dbReference type="Proteomes" id="UP000053860"/>
    </source>
</evidence>
<comment type="caution">
    <text evidence="4">The sequence shown here is derived from an EMBL/GenBank/DDBJ whole genome shotgun (WGS) entry which is preliminary data.</text>
</comment>
<dbReference type="InterPro" id="IPR032184">
    <property type="entry name" value="DUF5016"/>
</dbReference>
<dbReference type="InterPro" id="IPR033430">
    <property type="entry name" value="DUF5121"/>
</dbReference>
<feature type="domain" description="DUF5016" evidence="1">
    <location>
        <begin position="16"/>
        <end position="115"/>
    </location>
</feature>
<feature type="domain" description="DUF5121" evidence="3">
    <location>
        <begin position="313"/>
        <end position="428"/>
    </location>
</feature>
<evidence type="ECO:0000259" key="1">
    <source>
        <dbReference type="Pfam" id="PF16408"/>
    </source>
</evidence>
<sequence length="442" mass="48325">MKIKQWMIACVTSALLLSCSNDVLEPQQEGNPTMQIEEQFANVHFGDLLPFEVTAHDELPLSTLTAILYYGEEEVSRTTIRTKENGTYTGNIEVPFIKGTPDGTATLEFILVNTTMKRASQTFEVPVSLAPYPYLILVTADASYPMLPTGQPNEYAATEAFPSTELPAYIKTPVVDEKGRELLFGWDEGSASVAEGSKNEIPYVSPVGGTYSVTFNMRSFETGPFFELLLNGQKMSMVDKDNYRIDIDLTQGEEITIEGLTDWWVDPDYFVAEGDQLTFLPISGRYRVTANLVYNWLRVEAMSGSNYASLQPDGTGALWVIGDQVGKPSYTANHVGWTPPNGLCMAPVGNKKYQITFVAGESVNAAEINFKFFHQKGWGGEFSSQSLTTGSDIVFIGDGTNGRDNGNLGLVPGTTLETGATYVFTIDLSAGVDKGVLTVVKK</sequence>
<dbReference type="InterPro" id="IPR033429">
    <property type="entry name" value="DUF5125"/>
</dbReference>
<evidence type="ECO:0000259" key="3">
    <source>
        <dbReference type="Pfam" id="PF17165"/>
    </source>
</evidence>
<gene>
    <name evidence="4" type="ORF">XD92_0536</name>
</gene>